<dbReference type="OrthoDB" id="2819018at2759"/>
<dbReference type="AlphaFoldDB" id="A0A9N9V4P9"/>
<name>A0A9N9V4P9_9HYPO</name>
<dbReference type="Proteomes" id="UP000696573">
    <property type="component" value="Unassembled WGS sequence"/>
</dbReference>
<protein>
    <submittedName>
        <fullName evidence="1">Uncharacterized protein</fullName>
    </submittedName>
</protein>
<keyword evidence="2" id="KW-1185">Reference proteome</keyword>
<dbReference type="EMBL" id="CABFNQ020000451">
    <property type="protein sequence ID" value="CAH0015642.1"/>
    <property type="molecule type" value="Genomic_DNA"/>
</dbReference>
<dbReference type="InterPro" id="IPR046580">
    <property type="entry name" value="DUF6640"/>
</dbReference>
<accession>A0A9N9V4P9</accession>
<proteinExistence type="predicted"/>
<organism evidence="1 2">
    <name type="scientific">Clonostachys rhizophaga</name>
    <dbReference type="NCBI Taxonomy" id="160324"/>
    <lineage>
        <taxon>Eukaryota</taxon>
        <taxon>Fungi</taxon>
        <taxon>Dikarya</taxon>
        <taxon>Ascomycota</taxon>
        <taxon>Pezizomycotina</taxon>
        <taxon>Sordariomycetes</taxon>
        <taxon>Hypocreomycetidae</taxon>
        <taxon>Hypocreales</taxon>
        <taxon>Bionectriaceae</taxon>
        <taxon>Clonostachys</taxon>
    </lineage>
</organism>
<dbReference type="Pfam" id="PF20345">
    <property type="entry name" value="DUF6640"/>
    <property type="match status" value="1"/>
</dbReference>
<comment type="caution">
    <text evidence="1">The sequence shown here is derived from an EMBL/GenBank/DDBJ whole genome shotgun (WGS) entry which is preliminary data.</text>
</comment>
<evidence type="ECO:0000313" key="1">
    <source>
        <dbReference type="EMBL" id="CAH0015642.1"/>
    </source>
</evidence>
<reference evidence="1" key="1">
    <citation type="submission" date="2021-10" db="EMBL/GenBank/DDBJ databases">
        <authorList>
            <person name="Piombo E."/>
        </authorList>
    </citation>
    <scope>NUCLEOTIDE SEQUENCE</scope>
</reference>
<evidence type="ECO:0000313" key="2">
    <source>
        <dbReference type="Proteomes" id="UP000696573"/>
    </source>
</evidence>
<sequence>MLKFHGRKSYNIVARSFNNQHSIQSFVLHLKPAFAPRHLCTPDTLFRNMSAQTVTAGRILISLAALTEIIGPYAADWNESHVFNPRWPPHAHFHNGQTLSMGLFTGLLTLFYLWKSSPQPPGKLGISKLDVDNYLKDIHFASVMCSIYYTTGMTGEMYPNAWAIDPEFGGKEAGRPQVYCFYALFAIIWGAYRLEQKRVFGLLELKGKAI</sequence>
<gene>
    <name evidence="1" type="ORF">CRHIZ90672A_00007833</name>
</gene>